<protein>
    <recommendedName>
        <fullName evidence="2">Aminotransferase class V domain-containing protein</fullName>
    </recommendedName>
</protein>
<dbReference type="SUPFAM" id="SSF53383">
    <property type="entry name" value="PLP-dependent transferases"/>
    <property type="match status" value="1"/>
</dbReference>
<evidence type="ECO:0000313" key="3">
    <source>
        <dbReference type="EMBL" id="CAF9928661.1"/>
    </source>
</evidence>
<dbReference type="Proteomes" id="UP000664169">
    <property type="component" value="Unassembled WGS sequence"/>
</dbReference>
<dbReference type="PANTHER" id="PTHR43092:SF2">
    <property type="entry name" value="HERCYNYLCYSTEINE SULFOXIDE LYASE"/>
    <property type="match status" value="1"/>
</dbReference>
<dbReference type="EMBL" id="CAJPDQ010000030">
    <property type="protein sequence ID" value="CAF9928661.1"/>
    <property type="molecule type" value="Genomic_DNA"/>
</dbReference>
<organism evidence="3 4">
    <name type="scientific">Gomphillus americanus</name>
    <dbReference type="NCBI Taxonomy" id="1940652"/>
    <lineage>
        <taxon>Eukaryota</taxon>
        <taxon>Fungi</taxon>
        <taxon>Dikarya</taxon>
        <taxon>Ascomycota</taxon>
        <taxon>Pezizomycotina</taxon>
        <taxon>Lecanoromycetes</taxon>
        <taxon>OSLEUM clade</taxon>
        <taxon>Ostropomycetidae</taxon>
        <taxon>Ostropales</taxon>
        <taxon>Graphidaceae</taxon>
        <taxon>Gomphilloideae</taxon>
        <taxon>Gomphillus</taxon>
    </lineage>
</organism>
<keyword evidence="1" id="KW-0663">Pyridoxal phosphate</keyword>
<dbReference type="Pfam" id="PF00266">
    <property type="entry name" value="Aminotran_5"/>
    <property type="match status" value="1"/>
</dbReference>
<dbReference type="OrthoDB" id="5978656at2759"/>
<reference evidence="3" key="1">
    <citation type="submission" date="2021-03" db="EMBL/GenBank/DDBJ databases">
        <authorList>
            <person name="Tagirdzhanova G."/>
        </authorList>
    </citation>
    <scope>NUCLEOTIDE SEQUENCE</scope>
</reference>
<feature type="domain" description="Aminotransferase class V" evidence="2">
    <location>
        <begin position="63"/>
        <end position="249"/>
    </location>
</feature>
<proteinExistence type="predicted"/>
<gene>
    <name evidence="3" type="ORF">GOMPHAMPRED_005200</name>
</gene>
<keyword evidence="4" id="KW-1185">Reference proteome</keyword>
<evidence type="ECO:0000313" key="4">
    <source>
        <dbReference type="Proteomes" id="UP000664169"/>
    </source>
</evidence>
<dbReference type="InterPro" id="IPR000192">
    <property type="entry name" value="Aminotrans_V_dom"/>
</dbReference>
<dbReference type="Gene3D" id="3.40.640.10">
    <property type="entry name" value="Type I PLP-dependent aspartate aminotransferase-like (Major domain)"/>
    <property type="match status" value="1"/>
</dbReference>
<comment type="caution">
    <text evidence="3">The sequence shown here is derived from an EMBL/GenBank/DDBJ whole genome shotgun (WGS) entry which is preliminary data.</text>
</comment>
<evidence type="ECO:0000259" key="2">
    <source>
        <dbReference type="Pfam" id="PF00266"/>
    </source>
</evidence>
<name>A0A8H3FMD9_9LECA</name>
<dbReference type="PANTHER" id="PTHR43092">
    <property type="entry name" value="L-CYSTEINE DESULFHYDRASE"/>
    <property type="match status" value="1"/>
</dbReference>
<accession>A0A8H3FMD9</accession>
<dbReference type="InterPro" id="IPR015424">
    <property type="entry name" value="PyrdxlP-dep_Trfase"/>
</dbReference>
<evidence type="ECO:0000256" key="1">
    <source>
        <dbReference type="ARBA" id="ARBA00022898"/>
    </source>
</evidence>
<dbReference type="AlphaFoldDB" id="A0A8H3FMD9"/>
<dbReference type="InterPro" id="IPR015421">
    <property type="entry name" value="PyrdxlP-dep_Trfase_major"/>
</dbReference>
<sequence length="435" mass="48423">MAEGPPYGKALREKHFLYKDGYVPLNHGSFGAFPRAVKDEMIRLLDQCEGDVDGYIRYVYPAELEKARQIAADLLNVDSSTVVFVPNATTAINVVLRALTWKPEDVIMYLDITYSGFEKTVEYIVESTPASAQLVDIKWPCETDELIAAFEKTAQDIRAKGQNPRLAIFDTITSMPGIRLPYEQLTRKSKELGVLSFLDGAQGIGQIEIDLGTIKPDFFTSNLHKWLFVPRGCAVLYVPEEHQAEIRSSIPTSHGYKVPPRPGQRKVNNPFPPATGNAFHELFNFVGTTNNDAYLTLSTAMEFRKTVCGGEKAIIDYSINLAKTGGDKAAQILGTEVFDNKSGTLRQCAFANIRLPLEYGDGPGQIPPEDIGKVQQFIAKESVKAGTFFAFVFYNGAHWWRISTPVMLDEADIVWGAQIMKGLCERVRNEEYASQ</sequence>